<dbReference type="SMART" id="SM00448">
    <property type="entry name" value="REC"/>
    <property type="match status" value="1"/>
</dbReference>
<proteinExistence type="predicted"/>
<dbReference type="RefSeq" id="WP_220200184.1">
    <property type="nucleotide sequence ID" value="NZ_BNJF01000011.1"/>
</dbReference>
<dbReference type="PANTHER" id="PTHR44591:SF3">
    <property type="entry name" value="RESPONSE REGULATORY DOMAIN-CONTAINING PROTEIN"/>
    <property type="match status" value="1"/>
</dbReference>
<dbReference type="GO" id="GO:0000160">
    <property type="term" value="P:phosphorelay signal transduction system"/>
    <property type="evidence" value="ECO:0007669"/>
    <property type="project" value="InterPro"/>
</dbReference>
<dbReference type="Gene3D" id="3.40.50.2300">
    <property type="match status" value="1"/>
</dbReference>
<feature type="domain" description="Response regulatory" evidence="3">
    <location>
        <begin position="4"/>
        <end position="119"/>
    </location>
</feature>
<dbReference type="AlphaFoldDB" id="A0A8J3MYS7"/>
<dbReference type="InterPro" id="IPR050595">
    <property type="entry name" value="Bact_response_regulator"/>
</dbReference>
<reference evidence="4" key="1">
    <citation type="submission" date="2020-10" db="EMBL/GenBank/DDBJ databases">
        <title>Taxonomic study of unclassified bacteria belonging to the class Ktedonobacteria.</title>
        <authorList>
            <person name="Yabe S."/>
            <person name="Wang C.M."/>
            <person name="Zheng Y."/>
            <person name="Sakai Y."/>
            <person name="Cavaletti L."/>
            <person name="Monciardini P."/>
            <person name="Donadio S."/>
        </authorList>
    </citation>
    <scope>NUCLEOTIDE SEQUENCE</scope>
    <source>
        <strain evidence="4">SOSP1-1</strain>
    </source>
</reference>
<dbReference type="EMBL" id="BNJF01000011">
    <property type="protein sequence ID" value="GHO51251.1"/>
    <property type="molecule type" value="Genomic_DNA"/>
</dbReference>
<name>A0A8J3MYS7_9CHLR</name>
<evidence type="ECO:0000259" key="3">
    <source>
        <dbReference type="PROSITE" id="PS50110"/>
    </source>
</evidence>
<evidence type="ECO:0000313" key="4">
    <source>
        <dbReference type="EMBL" id="GHO51251.1"/>
    </source>
</evidence>
<keyword evidence="5" id="KW-1185">Reference proteome</keyword>
<dbReference type="Proteomes" id="UP000612362">
    <property type="component" value="Unassembled WGS sequence"/>
</dbReference>
<evidence type="ECO:0000256" key="1">
    <source>
        <dbReference type="ARBA" id="ARBA00022553"/>
    </source>
</evidence>
<accession>A0A8J3MYS7</accession>
<dbReference type="SUPFAM" id="SSF52172">
    <property type="entry name" value="CheY-like"/>
    <property type="match status" value="1"/>
</dbReference>
<dbReference type="InterPro" id="IPR011006">
    <property type="entry name" value="CheY-like_superfamily"/>
</dbReference>
<dbReference type="PANTHER" id="PTHR44591">
    <property type="entry name" value="STRESS RESPONSE REGULATOR PROTEIN 1"/>
    <property type="match status" value="1"/>
</dbReference>
<dbReference type="PROSITE" id="PS50110">
    <property type="entry name" value="RESPONSE_REGULATORY"/>
    <property type="match status" value="1"/>
</dbReference>
<sequence length="122" mass="14098">MRKRILVVEDDQSLRSVLQELLEYEAYEVDTAFDGIDALKQLDSQWNVYDVILLDLTMPRLNGLQFLDKIQQDPTLLRSILAFSADEEALEQTACRGISNTLEKPFELEVLLELIERMVHSN</sequence>
<keyword evidence="1 2" id="KW-0597">Phosphoprotein</keyword>
<comment type="caution">
    <text evidence="4">The sequence shown here is derived from an EMBL/GenBank/DDBJ whole genome shotgun (WGS) entry which is preliminary data.</text>
</comment>
<evidence type="ECO:0000256" key="2">
    <source>
        <dbReference type="PROSITE-ProRule" id="PRU00169"/>
    </source>
</evidence>
<dbReference type="InterPro" id="IPR001789">
    <property type="entry name" value="Sig_transdc_resp-reg_receiver"/>
</dbReference>
<evidence type="ECO:0000313" key="5">
    <source>
        <dbReference type="Proteomes" id="UP000612362"/>
    </source>
</evidence>
<gene>
    <name evidence="4" type="ORF">KSX_94140</name>
</gene>
<protein>
    <submittedName>
        <fullName evidence="4">Response regulator</fullName>
    </submittedName>
</protein>
<dbReference type="Pfam" id="PF00072">
    <property type="entry name" value="Response_reg"/>
    <property type="match status" value="1"/>
</dbReference>
<organism evidence="4 5">
    <name type="scientific">Ktedonospora formicarum</name>
    <dbReference type="NCBI Taxonomy" id="2778364"/>
    <lineage>
        <taxon>Bacteria</taxon>
        <taxon>Bacillati</taxon>
        <taxon>Chloroflexota</taxon>
        <taxon>Ktedonobacteria</taxon>
        <taxon>Ktedonobacterales</taxon>
        <taxon>Ktedonobacteraceae</taxon>
        <taxon>Ktedonospora</taxon>
    </lineage>
</organism>
<feature type="modified residue" description="4-aspartylphosphate" evidence="2">
    <location>
        <position position="55"/>
    </location>
</feature>